<feature type="compositionally biased region" description="Gly residues" evidence="8">
    <location>
        <begin position="506"/>
        <end position="515"/>
    </location>
</feature>
<dbReference type="PANTHER" id="PTHR13759">
    <property type="entry name" value="TWINFILIN"/>
    <property type="match status" value="1"/>
</dbReference>
<evidence type="ECO:0000256" key="3">
    <source>
        <dbReference type="ARBA" id="ARBA00022490"/>
    </source>
</evidence>
<name>A0A1Y1UR85_9TREE</name>
<dbReference type="RefSeq" id="XP_021873769.1">
    <property type="nucleotide sequence ID" value="XM_022012276.1"/>
</dbReference>
<proteinExistence type="inferred from homology"/>
<keyword evidence="4" id="KW-0677">Repeat</keyword>
<accession>A0A1Y1UR85</accession>
<dbReference type="EMBL" id="NBSH01000002">
    <property type="protein sequence ID" value="ORX39984.1"/>
    <property type="molecule type" value="Genomic_DNA"/>
</dbReference>
<feature type="region of interest" description="Disordered" evidence="8">
    <location>
        <begin position="418"/>
        <end position="524"/>
    </location>
</feature>
<dbReference type="Proteomes" id="UP000193218">
    <property type="component" value="Unassembled WGS sequence"/>
</dbReference>
<evidence type="ECO:0000259" key="9">
    <source>
        <dbReference type="PROSITE" id="PS51263"/>
    </source>
</evidence>
<keyword evidence="3" id="KW-0963">Cytoplasm</keyword>
<comment type="caution">
    <text evidence="10">The sequence shown here is derived from an EMBL/GenBank/DDBJ whole genome shotgun (WGS) entry which is preliminary data.</text>
</comment>
<dbReference type="PANTHER" id="PTHR13759:SF1">
    <property type="entry name" value="TWINFILIN"/>
    <property type="match status" value="1"/>
</dbReference>
<organism evidence="10 11">
    <name type="scientific">Kockovaella imperatae</name>
    <dbReference type="NCBI Taxonomy" id="4999"/>
    <lineage>
        <taxon>Eukaryota</taxon>
        <taxon>Fungi</taxon>
        <taxon>Dikarya</taxon>
        <taxon>Basidiomycota</taxon>
        <taxon>Agaricomycotina</taxon>
        <taxon>Tremellomycetes</taxon>
        <taxon>Tremellales</taxon>
        <taxon>Cuniculitremaceae</taxon>
        <taxon>Kockovaella</taxon>
    </lineage>
</organism>
<evidence type="ECO:0000256" key="5">
    <source>
        <dbReference type="ARBA" id="ARBA00023203"/>
    </source>
</evidence>
<dbReference type="SUPFAM" id="SSF55753">
    <property type="entry name" value="Actin depolymerizing proteins"/>
    <property type="match status" value="2"/>
</dbReference>
<feature type="compositionally biased region" description="Polar residues" evidence="8">
    <location>
        <begin position="464"/>
        <end position="482"/>
    </location>
</feature>
<dbReference type="GO" id="GO:0005737">
    <property type="term" value="C:cytoplasm"/>
    <property type="evidence" value="ECO:0007669"/>
    <property type="project" value="TreeGrafter"/>
</dbReference>
<comment type="similarity">
    <text evidence="2">Belongs to the actin-binding proteins ADF family. Twinfilin subfamily.</text>
</comment>
<dbReference type="GO" id="GO:0003785">
    <property type="term" value="F:actin monomer binding"/>
    <property type="evidence" value="ECO:0007669"/>
    <property type="project" value="TreeGrafter"/>
</dbReference>
<dbReference type="GO" id="GO:0051016">
    <property type="term" value="P:barbed-end actin filament capping"/>
    <property type="evidence" value="ECO:0007669"/>
    <property type="project" value="TreeGrafter"/>
</dbReference>
<dbReference type="CDD" id="cd11285">
    <property type="entry name" value="ADF_Twf-N_like"/>
    <property type="match status" value="1"/>
</dbReference>
<evidence type="ECO:0000256" key="1">
    <source>
        <dbReference type="ARBA" id="ARBA00004245"/>
    </source>
</evidence>
<gene>
    <name evidence="10" type="ORF">BD324DRAFT_247631</name>
</gene>
<feature type="domain" description="ADF-H" evidence="9">
    <location>
        <begin position="6"/>
        <end position="141"/>
    </location>
</feature>
<dbReference type="STRING" id="4999.A0A1Y1UR85"/>
<evidence type="ECO:0000313" key="11">
    <source>
        <dbReference type="Proteomes" id="UP000193218"/>
    </source>
</evidence>
<dbReference type="GO" id="GO:0051015">
    <property type="term" value="F:actin filament binding"/>
    <property type="evidence" value="ECO:0007669"/>
    <property type="project" value="TreeGrafter"/>
</dbReference>
<keyword evidence="11" id="KW-1185">Reference proteome</keyword>
<dbReference type="GO" id="GO:0030042">
    <property type="term" value="P:actin filament depolymerization"/>
    <property type="evidence" value="ECO:0007669"/>
    <property type="project" value="TreeGrafter"/>
</dbReference>
<keyword evidence="6" id="KW-0206">Cytoskeleton</keyword>
<dbReference type="SMART" id="SM00102">
    <property type="entry name" value="ADF"/>
    <property type="match status" value="1"/>
</dbReference>
<dbReference type="InterPro" id="IPR028458">
    <property type="entry name" value="Twinfilin"/>
</dbReference>
<dbReference type="OrthoDB" id="10006997at2759"/>
<dbReference type="InParanoid" id="A0A1Y1UR85"/>
<comment type="subcellular location">
    <subcellularLocation>
        <location evidence="1">Cytoplasm</location>
        <location evidence="1">Cytoskeleton</location>
    </subcellularLocation>
</comment>
<dbReference type="PROSITE" id="PS51263">
    <property type="entry name" value="ADF_H"/>
    <property type="match status" value="1"/>
</dbReference>
<feature type="compositionally biased region" description="Polar residues" evidence="8">
    <location>
        <begin position="344"/>
        <end position="359"/>
    </location>
</feature>
<dbReference type="Pfam" id="PF00241">
    <property type="entry name" value="Cofilin_ADF"/>
    <property type="match status" value="2"/>
</dbReference>
<comment type="subunit">
    <text evidence="7">Interacts with G-actin; ADP-actin form.</text>
</comment>
<dbReference type="Gene3D" id="3.40.20.10">
    <property type="entry name" value="Severin"/>
    <property type="match status" value="2"/>
</dbReference>
<evidence type="ECO:0000256" key="7">
    <source>
        <dbReference type="ARBA" id="ARBA00038532"/>
    </source>
</evidence>
<evidence type="ECO:0000256" key="8">
    <source>
        <dbReference type="SAM" id="MobiDB-lite"/>
    </source>
</evidence>
<dbReference type="GO" id="GO:0005884">
    <property type="term" value="C:actin filament"/>
    <property type="evidence" value="ECO:0007669"/>
    <property type="project" value="TreeGrafter"/>
</dbReference>
<feature type="region of interest" description="Disordered" evidence="8">
    <location>
        <begin position="259"/>
        <end position="365"/>
    </location>
</feature>
<evidence type="ECO:0000256" key="4">
    <source>
        <dbReference type="ARBA" id="ARBA00022737"/>
    </source>
</evidence>
<dbReference type="GeneID" id="33554084"/>
<feature type="compositionally biased region" description="Basic and acidic residues" evidence="8">
    <location>
        <begin position="324"/>
        <end position="337"/>
    </location>
</feature>
<reference evidence="10 11" key="1">
    <citation type="submission" date="2017-03" db="EMBL/GenBank/DDBJ databases">
        <title>Widespread Adenine N6-methylation of Active Genes in Fungi.</title>
        <authorList>
            <consortium name="DOE Joint Genome Institute"/>
            <person name="Mondo S.J."/>
            <person name="Dannebaum R.O."/>
            <person name="Kuo R.C."/>
            <person name="Louie K.B."/>
            <person name="Bewick A.J."/>
            <person name="Labutti K."/>
            <person name="Haridas S."/>
            <person name="Kuo A."/>
            <person name="Salamov A."/>
            <person name="Ahrendt S.R."/>
            <person name="Lau R."/>
            <person name="Bowen B.P."/>
            <person name="Lipzen A."/>
            <person name="Sullivan W."/>
            <person name="Andreopoulos W.B."/>
            <person name="Clum A."/>
            <person name="Lindquist E."/>
            <person name="Daum C."/>
            <person name="Northen T.R."/>
            <person name="Ramamoorthy G."/>
            <person name="Schmitz R.J."/>
            <person name="Gryganskyi A."/>
            <person name="Culley D."/>
            <person name="Magnuson J."/>
            <person name="James T.Y."/>
            <person name="O'Malley M.A."/>
            <person name="Stajich J.E."/>
            <person name="Spatafora J.W."/>
            <person name="Visel A."/>
            <person name="Grigoriev I.V."/>
        </authorList>
    </citation>
    <scope>NUCLEOTIDE SEQUENCE [LARGE SCALE GENOMIC DNA]</scope>
    <source>
        <strain evidence="10 11">NRRL Y-17943</strain>
    </source>
</reference>
<dbReference type="InterPro" id="IPR002108">
    <property type="entry name" value="ADF-H"/>
</dbReference>
<dbReference type="InterPro" id="IPR029006">
    <property type="entry name" value="ADF-H/Gelsolin-like_dom_sf"/>
</dbReference>
<evidence type="ECO:0000313" key="10">
    <source>
        <dbReference type="EMBL" id="ORX39984.1"/>
    </source>
</evidence>
<feature type="compositionally biased region" description="Pro residues" evidence="8">
    <location>
        <begin position="259"/>
        <end position="271"/>
    </location>
</feature>
<keyword evidence="5" id="KW-0009">Actin-binding</keyword>
<dbReference type="AlphaFoldDB" id="A0A1Y1UR85"/>
<protein>
    <recommendedName>
        <fullName evidence="9">ADF-H domain-containing protein</fullName>
    </recommendedName>
</protein>
<evidence type="ECO:0000256" key="6">
    <source>
        <dbReference type="ARBA" id="ARBA00023212"/>
    </source>
</evidence>
<dbReference type="FunCoup" id="A0A1Y1UR85">
    <property type="interactions" value="167"/>
</dbReference>
<sequence>MSAQSGIKVPDELKTAFSSAQSEGSETRALVFIIDGESYKVHETVKTKGSFKDDVTQLAGTLPTPKTPASFAYRLDSKDLGKWEWMMITFVPDDAGVRAKMLQASSKPGLMKALGANNFKHDWSATSINDLTPGALSAHLNHLASPPPLSAAEAALAEVREAEAEEARRTALDPEAEARRRKAIAGLGGKFKWNDGVADALDKVGERSDDGWIVTLEIPSNDAGAVSLLRSEACPPSKLASMLPEKSPCYTFYSYPTPPPPPSATPAPKPSQPMAEPRDVFRGTVGGARPVQASWAPASADSAKEGESAPEASKAESNVDEEAKDATVESPVEKPSDEGDEASSVKNLSISPIETSASPQKGKGRILFLYTCPSSSPIKFRMVYSSGVRGMQQDAADKAGIEISGKIETSDLSDLTESYLKENLAPSKPTHSSSLPTPKKTAMAGATPTPFGGAFGRPRPPTVKTGSASSASQIPLPSSEVSTPAGDSEDGGDNIRKAFDAFGPRVGAGGGGGGFARPKPAGRR</sequence>
<evidence type="ECO:0000256" key="2">
    <source>
        <dbReference type="ARBA" id="ARBA00009557"/>
    </source>
</evidence>